<dbReference type="GO" id="GO:0016491">
    <property type="term" value="F:oxidoreductase activity"/>
    <property type="evidence" value="ECO:0007669"/>
    <property type="project" value="UniProtKB-KW"/>
</dbReference>
<evidence type="ECO:0000313" key="7">
    <source>
        <dbReference type="EMBL" id="SHF91441.1"/>
    </source>
</evidence>
<evidence type="ECO:0000256" key="4">
    <source>
        <dbReference type="ARBA" id="ARBA00023004"/>
    </source>
</evidence>
<dbReference type="InterPro" id="IPR055826">
    <property type="entry name" value="DUF7402"/>
</dbReference>
<keyword evidence="8" id="KW-1185">Reference proteome</keyword>
<dbReference type="RefSeq" id="WP_072864572.1">
    <property type="nucleotide sequence ID" value="NZ_FQUX01000009.1"/>
</dbReference>
<evidence type="ECO:0000313" key="8">
    <source>
        <dbReference type="Proteomes" id="UP000184406"/>
    </source>
</evidence>
<evidence type="ECO:0000256" key="2">
    <source>
        <dbReference type="ARBA" id="ARBA00022723"/>
    </source>
</evidence>
<evidence type="ECO:0000259" key="6">
    <source>
        <dbReference type="Pfam" id="PF24135"/>
    </source>
</evidence>
<gene>
    <name evidence="7" type="ORF">SAMN03080594_10987</name>
</gene>
<keyword evidence="4" id="KW-0408">Iron</keyword>
<dbReference type="GO" id="GO:0046872">
    <property type="term" value="F:metal ion binding"/>
    <property type="evidence" value="ECO:0007669"/>
    <property type="project" value="UniProtKB-KW"/>
</dbReference>
<proteinExistence type="predicted"/>
<dbReference type="Gene3D" id="3.50.50.60">
    <property type="entry name" value="FAD/NAD(P)-binding domain"/>
    <property type="match status" value="1"/>
</dbReference>
<accession>A0A1M5FJV9</accession>
<dbReference type="GO" id="GO:0051539">
    <property type="term" value="F:4 iron, 4 sulfur cluster binding"/>
    <property type="evidence" value="ECO:0007669"/>
    <property type="project" value="UniProtKB-KW"/>
</dbReference>
<dbReference type="SUPFAM" id="SSF51905">
    <property type="entry name" value="FAD/NAD(P)-binding domain"/>
    <property type="match status" value="1"/>
</dbReference>
<dbReference type="Proteomes" id="UP000184406">
    <property type="component" value="Unassembled WGS sequence"/>
</dbReference>
<keyword evidence="1" id="KW-0004">4Fe-4S</keyword>
<organism evidence="7 8">
    <name type="scientific">Arenibacter palladensis</name>
    <dbReference type="NCBI Taxonomy" id="237373"/>
    <lineage>
        <taxon>Bacteria</taxon>
        <taxon>Pseudomonadati</taxon>
        <taxon>Bacteroidota</taxon>
        <taxon>Flavobacteriia</taxon>
        <taxon>Flavobacteriales</taxon>
        <taxon>Flavobacteriaceae</taxon>
        <taxon>Arenibacter</taxon>
    </lineage>
</organism>
<keyword evidence="3" id="KW-0560">Oxidoreductase</keyword>
<dbReference type="AlphaFoldDB" id="A0A1M5FJV9"/>
<reference evidence="8" key="1">
    <citation type="submission" date="2016-11" db="EMBL/GenBank/DDBJ databases">
        <authorList>
            <person name="Varghese N."/>
            <person name="Submissions S."/>
        </authorList>
    </citation>
    <scope>NUCLEOTIDE SEQUENCE [LARGE SCALE GENOMIC DNA]</scope>
    <source>
        <strain evidence="8">DSM 17539</strain>
    </source>
</reference>
<keyword evidence="5" id="KW-0411">Iron-sulfur</keyword>
<sequence length="645" mass="72015">MTKRRGFMKTIGLGSSAFLMGPISVFGKDAVDGVQLLGQTSADHNKVQAFVDTEVYKKKFYETDILIAGAGMAGICAALAAARNGSKVILIQDRSRLGGNASSEIRMHISGASQLNQIWRETGILEELVLTEAVQNPQRSYEMWDFILYDKLISEENITLLLDTALYDAEVVDGKINQIMALCSPTEEISVIKAKFFADCTGDATLAAQAGAHYMRGREAKSKWGESLAVDVEDQKTMGNSLLFTAKKYDKNMPYTPPKWARKYTTKDFLHRNISTYEYGYWWLELGGEIDIVRDGQQNRKDLLAVLFGVWDYIKNSGNHPDSENWALDSIGMIPGKRESRRVEGDYIMKQEDVQAATLFEDRVAYGGWPLDDHPPGGMDTTGEVPYVSIPLKGPYSIPFRSLYSKNIPNLLMAGRNISVSHVALSSTRVMATCSTLGQAIGTAMDYCNKKGILPTELGNNSEHIKILQQILLKQDQALLGVKNEDGADLAKSAKITTSSETEDGQATNIIDGYNREVGDGNTHKWCANMENGEQWIMLSWKKPIKINKIQLTFDTGLDRFLRLSAQDWVNDNQIRGQQPETVADYTVEVKGKNIDKVLLSNENNYLRLVNHSFDPVEIKQLKIRVTKTNGDPLAKIFEVRCYHE</sequence>
<evidence type="ECO:0000256" key="1">
    <source>
        <dbReference type="ARBA" id="ARBA00022485"/>
    </source>
</evidence>
<name>A0A1M5FJV9_9FLAO</name>
<dbReference type="Pfam" id="PF12831">
    <property type="entry name" value="FAD_oxidored"/>
    <property type="match status" value="1"/>
</dbReference>
<dbReference type="Gene3D" id="2.60.120.260">
    <property type="entry name" value="Galactose-binding domain-like"/>
    <property type="match status" value="1"/>
</dbReference>
<feature type="domain" description="DUF7402" evidence="6">
    <location>
        <begin position="489"/>
        <end position="552"/>
    </location>
</feature>
<protein>
    <submittedName>
        <fullName evidence="7">F5/8 type C domain-containing protein</fullName>
    </submittedName>
</protein>
<dbReference type="EMBL" id="FQUX01000009">
    <property type="protein sequence ID" value="SHF91441.1"/>
    <property type="molecule type" value="Genomic_DNA"/>
</dbReference>
<evidence type="ECO:0000256" key="5">
    <source>
        <dbReference type="ARBA" id="ARBA00023014"/>
    </source>
</evidence>
<dbReference type="Pfam" id="PF24135">
    <property type="entry name" value="DUF7402"/>
    <property type="match status" value="1"/>
</dbReference>
<dbReference type="OrthoDB" id="9780658at2"/>
<dbReference type="PANTHER" id="PTHR43498:SF1">
    <property type="entry name" value="COB--COM HETERODISULFIDE REDUCTASE IRON-SULFUR SUBUNIT A"/>
    <property type="match status" value="1"/>
</dbReference>
<dbReference type="InterPro" id="IPR008979">
    <property type="entry name" value="Galactose-bd-like_sf"/>
</dbReference>
<dbReference type="InterPro" id="IPR039650">
    <property type="entry name" value="HdrA-like"/>
</dbReference>
<evidence type="ECO:0000256" key="3">
    <source>
        <dbReference type="ARBA" id="ARBA00023002"/>
    </source>
</evidence>
<dbReference type="PANTHER" id="PTHR43498">
    <property type="entry name" value="FERREDOXIN:COB-COM HETERODISULFIDE REDUCTASE SUBUNIT A"/>
    <property type="match status" value="1"/>
</dbReference>
<dbReference type="SUPFAM" id="SSF49785">
    <property type="entry name" value="Galactose-binding domain-like"/>
    <property type="match status" value="1"/>
</dbReference>
<keyword evidence="2" id="KW-0479">Metal-binding</keyword>
<dbReference type="InterPro" id="IPR036188">
    <property type="entry name" value="FAD/NAD-bd_sf"/>
</dbReference>